<keyword evidence="5" id="KW-0418">Kinase</keyword>
<evidence type="ECO:0000259" key="7">
    <source>
        <dbReference type="PROSITE" id="PS50109"/>
    </source>
</evidence>
<dbReference type="InterPro" id="IPR003661">
    <property type="entry name" value="HisK_dim/P_dom"/>
</dbReference>
<name>A0ABN6MTJ1_9BACT</name>
<feature type="domain" description="Histidine kinase" evidence="7">
    <location>
        <begin position="313"/>
        <end position="521"/>
    </location>
</feature>
<dbReference type="Proteomes" id="UP001162891">
    <property type="component" value="Chromosome"/>
</dbReference>
<reference evidence="9" key="1">
    <citation type="journal article" date="2022" name="Int. J. Syst. Evol. Microbiol.">
        <title>Anaeromyxobacter oryzae sp. nov., Anaeromyxobacter diazotrophicus sp. nov. and Anaeromyxobacter paludicola sp. nov., isolated from paddy soils.</title>
        <authorList>
            <person name="Itoh H."/>
            <person name="Xu Z."/>
            <person name="Mise K."/>
            <person name="Masuda Y."/>
            <person name="Ushijima N."/>
            <person name="Hayakawa C."/>
            <person name="Shiratori Y."/>
            <person name="Senoo K."/>
        </authorList>
    </citation>
    <scope>NUCLEOTIDE SEQUENCE [LARGE SCALE GENOMIC DNA]</scope>
    <source>
        <strain evidence="9">Red232</strain>
    </source>
</reference>
<accession>A0ABN6MTJ1</accession>
<dbReference type="PROSITE" id="PS50109">
    <property type="entry name" value="HIS_KIN"/>
    <property type="match status" value="1"/>
</dbReference>
<dbReference type="InterPro" id="IPR036097">
    <property type="entry name" value="HisK_dim/P_sf"/>
</dbReference>
<dbReference type="Pfam" id="PF17159">
    <property type="entry name" value="MASE3"/>
    <property type="match status" value="1"/>
</dbReference>
<dbReference type="CDD" id="cd00082">
    <property type="entry name" value="HisKA"/>
    <property type="match status" value="1"/>
</dbReference>
<dbReference type="InterPro" id="IPR036890">
    <property type="entry name" value="HATPase_C_sf"/>
</dbReference>
<evidence type="ECO:0000313" key="8">
    <source>
        <dbReference type="EMBL" id="BDG03078.1"/>
    </source>
</evidence>
<protein>
    <recommendedName>
        <fullName evidence="2">histidine kinase</fullName>
        <ecNumber evidence="2">2.7.13.3</ecNumber>
    </recommendedName>
</protein>
<feature type="transmembrane region" description="Helical" evidence="6">
    <location>
        <begin position="196"/>
        <end position="215"/>
    </location>
</feature>
<feature type="transmembrane region" description="Helical" evidence="6">
    <location>
        <begin position="89"/>
        <end position="112"/>
    </location>
</feature>
<feature type="transmembrane region" description="Helical" evidence="6">
    <location>
        <begin position="25"/>
        <end position="44"/>
    </location>
</feature>
<dbReference type="Pfam" id="PF00512">
    <property type="entry name" value="HisKA"/>
    <property type="match status" value="1"/>
</dbReference>
<dbReference type="InterPro" id="IPR004358">
    <property type="entry name" value="Sig_transdc_His_kin-like_C"/>
</dbReference>
<feature type="transmembrane region" description="Helical" evidence="6">
    <location>
        <begin position="253"/>
        <end position="276"/>
    </location>
</feature>
<dbReference type="SUPFAM" id="SSF55874">
    <property type="entry name" value="ATPase domain of HSP90 chaperone/DNA topoisomerase II/histidine kinase"/>
    <property type="match status" value="1"/>
</dbReference>
<keyword evidence="3" id="KW-0597">Phosphoprotein</keyword>
<dbReference type="InterPro" id="IPR033425">
    <property type="entry name" value="MASE3"/>
</dbReference>
<gene>
    <name evidence="8" type="ORF">AMOR_20740</name>
</gene>
<keyword evidence="9" id="KW-1185">Reference proteome</keyword>
<feature type="transmembrane region" description="Helical" evidence="6">
    <location>
        <begin position="157"/>
        <end position="176"/>
    </location>
</feature>
<dbReference type="PANTHER" id="PTHR43047:SF72">
    <property type="entry name" value="OSMOSENSING HISTIDINE PROTEIN KINASE SLN1"/>
    <property type="match status" value="1"/>
</dbReference>
<evidence type="ECO:0000256" key="3">
    <source>
        <dbReference type="ARBA" id="ARBA00022553"/>
    </source>
</evidence>
<dbReference type="Gene3D" id="3.30.565.10">
    <property type="entry name" value="Histidine kinase-like ATPase, C-terminal domain"/>
    <property type="match status" value="1"/>
</dbReference>
<dbReference type="SMART" id="SM00387">
    <property type="entry name" value="HATPase_c"/>
    <property type="match status" value="1"/>
</dbReference>
<dbReference type="Gene3D" id="1.10.287.130">
    <property type="match status" value="1"/>
</dbReference>
<evidence type="ECO:0000256" key="2">
    <source>
        <dbReference type="ARBA" id="ARBA00012438"/>
    </source>
</evidence>
<proteinExistence type="predicted"/>
<dbReference type="EMBL" id="AP025591">
    <property type="protein sequence ID" value="BDG03078.1"/>
    <property type="molecule type" value="Genomic_DNA"/>
</dbReference>
<evidence type="ECO:0000256" key="4">
    <source>
        <dbReference type="ARBA" id="ARBA00022679"/>
    </source>
</evidence>
<organism evidence="8 9">
    <name type="scientific">Anaeromyxobacter oryzae</name>
    <dbReference type="NCBI Taxonomy" id="2918170"/>
    <lineage>
        <taxon>Bacteria</taxon>
        <taxon>Pseudomonadati</taxon>
        <taxon>Myxococcota</taxon>
        <taxon>Myxococcia</taxon>
        <taxon>Myxococcales</taxon>
        <taxon>Cystobacterineae</taxon>
        <taxon>Anaeromyxobacteraceae</taxon>
        <taxon>Anaeromyxobacter</taxon>
    </lineage>
</organism>
<evidence type="ECO:0000256" key="5">
    <source>
        <dbReference type="ARBA" id="ARBA00022777"/>
    </source>
</evidence>
<evidence type="ECO:0000256" key="6">
    <source>
        <dbReference type="SAM" id="Phobius"/>
    </source>
</evidence>
<dbReference type="InterPro" id="IPR005467">
    <property type="entry name" value="His_kinase_dom"/>
</dbReference>
<dbReference type="PRINTS" id="PR00344">
    <property type="entry name" value="BCTRLSENSOR"/>
</dbReference>
<feature type="transmembrane region" description="Helical" evidence="6">
    <location>
        <begin position="56"/>
        <end position="77"/>
    </location>
</feature>
<dbReference type="SMART" id="SM00388">
    <property type="entry name" value="HisKA"/>
    <property type="match status" value="1"/>
</dbReference>
<dbReference type="InterPro" id="IPR003594">
    <property type="entry name" value="HATPase_dom"/>
</dbReference>
<keyword evidence="6" id="KW-0812">Transmembrane</keyword>
<dbReference type="Pfam" id="PF02518">
    <property type="entry name" value="HATPase_c"/>
    <property type="match status" value="1"/>
</dbReference>
<dbReference type="EC" id="2.7.13.3" evidence="2"/>
<evidence type="ECO:0000256" key="1">
    <source>
        <dbReference type="ARBA" id="ARBA00000085"/>
    </source>
</evidence>
<dbReference type="PANTHER" id="PTHR43047">
    <property type="entry name" value="TWO-COMPONENT HISTIDINE PROTEIN KINASE"/>
    <property type="match status" value="1"/>
</dbReference>
<keyword evidence="6" id="KW-0472">Membrane</keyword>
<feature type="transmembrane region" description="Helical" evidence="6">
    <location>
        <begin position="227"/>
        <end position="247"/>
    </location>
</feature>
<dbReference type="SUPFAM" id="SSF47384">
    <property type="entry name" value="Homodimeric domain of signal transducing histidine kinase"/>
    <property type="match status" value="1"/>
</dbReference>
<keyword evidence="4" id="KW-0808">Transferase</keyword>
<dbReference type="RefSeq" id="WP_248360762.1">
    <property type="nucleotide sequence ID" value="NZ_AP025591.1"/>
</dbReference>
<comment type="catalytic activity">
    <reaction evidence="1">
        <text>ATP + protein L-histidine = ADP + protein N-phospho-L-histidine.</text>
        <dbReference type="EC" id="2.7.13.3"/>
    </reaction>
</comment>
<feature type="transmembrane region" description="Helical" evidence="6">
    <location>
        <begin position="124"/>
        <end position="145"/>
    </location>
</feature>
<evidence type="ECO:0000313" key="9">
    <source>
        <dbReference type="Proteomes" id="UP001162891"/>
    </source>
</evidence>
<sequence>MRNAAIAQPVTVAAQARPRRRSLRVLGAALPLAVVVALRGTFALQLTAAQYVPLHTAIELAVTAMLLATFAVQWFAAGSRGFQDTRARVLGSALLAAAIFELLHALVFPGMPGFFGEGTTERGITYWLAARTWTVAALVAAPLLAPGSEGPLLRRRALVAGSAVAIAAVIAFDLLVSPGRSLFFEPGVGLTPLKLAVESTVAVVAAAGALVHARIARRTRDRARGRLSWALWLTALGEISFALYAHAYDAFNVLGHLYIVGAAVFVFDALFLAALVKPYAELDALRAHVEDELEVTIARLRERTEQRDDLLRAVSHDLRTPLQVVLLKASRLVRTAPEEHGRAARSIIGASRRMDRMLRDLADSARSESGQLALARQPVALHAAVAELLGEADGALEAGRVSNAVSPELPPADADPDRLERILVNLVGNALKYSTGPVTVGAARHGAELRVFVRDAGPGIAPEDQARIFERYVRGGAVRQEGLGLGLFIVRRLVEAHGGRIWVESAPPEGSTFSFTLPVAG</sequence>
<keyword evidence="6" id="KW-1133">Transmembrane helix</keyword>
<dbReference type="CDD" id="cd00075">
    <property type="entry name" value="HATPase"/>
    <property type="match status" value="1"/>
</dbReference>